<dbReference type="Gene3D" id="1.10.10.10">
    <property type="entry name" value="Winged helix-like DNA-binding domain superfamily/Winged helix DNA-binding domain"/>
    <property type="match status" value="1"/>
</dbReference>
<dbReference type="InterPro" id="IPR013324">
    <property type="entry name" value="RNA_pol_sigma_r3/r4-like"/>
</dbReference>
<dbReference type="InterPro" id="IPR007394">
    <property type="entry name" value="UPF0122"/>
</dbReference>
<dbReference type="InterPro" id="IPR054831">
    <property type="entry name" value="UPF0122_fam_protein"/>
</dbReference>
<protein>
    <recommendedName>
        <fullName evidence="3">UPF0122 protein DIW15_03665</fullName>
    </recommendedName>
</protein>
<evidence type="ECO:0000256" key="2">
    <source>
        <dbReference type="ARBA" id="ARBA00024764"/>
    </source>
</evidence>
<sequence length="112" mass="13480">MSLSKTTQMNVLLDFYEQLLTEKQRSYLVDYYREDLSLGEIAEIHGISRQAVYDQLKRSESILLKYEERLKLVEQFHKRQDHLALLAQYVTTHYREDQTLNELIQRVIEDDQ</sequence>
<evidence type="ECO:0000313" key="4">
    <source>
        <dbReference type="EMBL" id="HCS93792.1"/>
    </source>
</evidence>
<proteinExistence type="inferred from homology"/>
<name>A0A3D4S5Q3_9ENTE</name>
<comment type="similarity">
    <text evidence="1 3">Belongs to the UPF0122 family.</text>
</comment>
<dbReference type="Pfam" id="PF04297">
    <property type="entry name" value="UPF0122"/>
    <property type="match status" value="1"/>
</dbReference>
<dbReference type="EMBL" id="DQHO01000023">
    <property type="protein sequence ID" value="HCS93792.1"/>
    <property type="molecule type" value="Genomic_DNA"/>
</dbReference>
<dbReference type="STRING" id="1121105.GCA_000421665_01116"/>
<accession>A0A3D4S5Q3</accession>
<gene>
    <name evidence="4" type="ORF">DIW15_03665</name>
</gene>
<evidence type="ECO:0000313" key="5">
    <source>
        <dbReference type="Proteomes" id="UP000262195"/>
    </source>
</evidence>
<dbReference type="InterPro" id="IPR036388">
    <property type="entry name" value="WH-like_DNA-bd_sf"/>
</dbReference>
<dbReference type="HAMAP" id="MF_00245">
    <property type="entry name" value="UPF0122"/>
    <property type="match status" value="1"/>
</dbReference>
<evidence type="ECO:0000256" key="3">
    <source>
        <dbReference type="HAMAP-Rule" id="MF_00245"/>
    </source>
</evidence>
<dbReference type="PANTHER" id="PTHR40083">
    <property type="entry name" value="UPF0122 PROTEIN CBO2450/CLC_2298"/>
    <property type="match status" value="1"/>
</dbReference>
<comment type="function">
    <text evidence="2 3">Might take part in the signal recognition particle (SRP) pathway. This is inferred from the conservation of its genetic proximity to ftsY/ffh. May be a regulatory protein.</text>
</comment>
<comment type="caution">
    <text evidence="4">The sequence shown here is derived from an EMBL/GenBank/DDBJ whole genome shotgun (WGS) entry which is preliminary data.</text>
</comment>
<dbReference type="Proteomes" id="UP000262195">
    <property type="component" value="Unassembled WGS sequence"/>
</dbReference>
<reference evidence="4 5" key="1">
    <citation type="journal article" date="2018" name="Nat. Biotechnol.">
        <title>A standardized bacterial taxonomy based on genome phylogeny substantially revises the tree of life.</title>
        <authorList>
            <person name="Parks D.H."/>
            <person name="Chuvochina M."/>
            <person name="Waite D.W."/>
            <person name="Rinke C."/>
            <person name="Skarshewski A."/>
            <person name="Chaumeil P.A."/>
            <person name="Hugenholtz P."/>
        </authorList>
    </citation>
    <scope>NUCLEOTIDE SEQUENCE [LARGE SCALE GENOMIC DNA]</scope>
    <source>
        <strain evidence="4">UBA11306</strain>
    </source>
</reference>
<dbReference type="PANTHER" id="PTHR40083:SF1">
    <property type="entry name" value="UPF0122 PROTEIN YLXM"/>
    <property type="match status" value="1"/>
</dbReference>
<dbReference type="SUPFAM" id="SSF88659">
    <property type="entry name" value="Sigma3 and sigma4 domains of RNA polymerase sigma factors"/>
    <property type="match status" value="1"/>
</dbReference>
<dbReference type="AlphaFoldDB" id="A0A3D4S5Q3"/>
<dbReference type="NCBIfam" id="NF045758">
    <property type="entry name" value="YlxM"/>
    <property type="match status" value="1"/>
</dbReference>
<evidence type="ECO:0000256" key="1">
    <source>
        <dbReference type="ARBA" id="ARBA00008720"/>
    </source>
</evidence>
<organism evidence="4 5">
    <name type="scientific">Bavariicoccus seileri</name>
    <dbReference type="NCBI Taxonomy" id="549685"/>
    <lineage>
        <taxon>Bacteria</taxon>
        <taxon>Bacillati</taxon>
        <taxon>Bacillota</taxon>
        <taxon>Bacilli</taxon>
        <taxon>Lactobacillales</taxon>
        <taxon>Enterococcaceae</taxon>
        <taxon>Bavariicoccus</taxon>
    </lineage>
</organism>